<feature type="region of interest" description="Disordered" evidence="1">
    <location>
        <begin position="50"/>
        <end position="96"/>
    </location>
</feature>
<reference evidence="3" key="1">
    <citation type="submission" date="2017-05" db="EMBL/GenBank/DDBJ databases">
        <authorList>
            <person name="Song R."/>
            <person name="Chenine A.L."/>
            <person name="Ruprecht R.M."/>
        </authorList>
    </citation>
    <scope>NUCLEOTIDE SEQUENCE [LARGE SCALE GENOMIC DNA]</scope>
</reference>
<dbReference type="Proteomes" id="UP000245764">
    <property type="component" value="Chromosome 14"/>
</dbReference>
<evidence type="ECO:0000313" key="3">
    <source>
        <dbReference type="Proteomes" id="UP000245764"/>
    </source>
</evidence>
<protein>
    <submittedName>
        <fullName evidence="2">Uncharacterized protein</fullName>
    </submittedName>
</protein>
<proteinExistence type="predicted"/>
<dbReference type="EMBL" id="LT854266">
    <property type="protein sequence ID" value="SMR62227.1"/>
    <property type="molecule type" value="Genomic_DNA"/>
</dbReference>
<sequence length="96" mass="10645">MRFRNFPDCHTSTTKNPGATAIVLPQLHPPPWQLYPLTYQGPLHLQLCPPSSSAHDCRNAPPPKRAAHPMASHTASKRSDLGLCHRPRKLLLPNGK</sequence>
<accession>A0A2H1H8T2</accession>
<gene>
    <name evidence="2" type="ORF">ZT1E4_G11540</name>
</gene>
<organism evidence="2 3">
    <name type="scientific">Zymoseptoria tritici ST99CH_1E4</name>
    <dbReference type="NCBI Taxonomy" id="1276532"/>
    <lineage>
        <taxon>Eukaryota</taxon>
        <taxon>Fungi</taxon>
        <taxon>Dikarya</taxon>
        <taxon>Ascomycota</taxon>
        <taxon>Pezizomycotina</taxon>
        <taxon>Dothideomycetes</taxon>
        <taxon>Dothideomycetidae</taxon>
        <taxon>Mycosphaerellales</taxon>
        <taxon>Mycosphaerellaceae</taxon>
        <taxon>Zymoseptoria</taxon>
    </lineage>
</organism>
<evidence type="ECO:0000256" key="1">
    <source>
        <dbReference type="SAM" id="MobiDB-lite"/>
    </source>
</evidence>
<dbReference type="AlphaFoldDB" id="A0A2H1H8T2"/>
<name>A0A2H1H8T2_ZYMTR</name>
<evidence type="ECO:0000313" key="2">
    <source>
        <dbReference type="EMBL" id="SMR62227.1"/>
    </source>
</evidence>